<proteinExistence type="inferred from homology"/>
<dbReference type="SUPFAM" id="SSF54427">
    <property type="entry name" value="NTF2-like"/>
    <property type="match status" value="1"/>
</dbReference>
<evidence type="ECO:0000256" key="2">
    <source>
        <dbReference type="ARBA" id="ARBA00023002"/>
    </source>
</evidence>
<dbReference type="CDD" id="cd00667">
    <property type="entry name" value="ring_hydroxylating_dioxygenases_beta"/>
    <property type="match status" value="1"/>
</dbReference>
<dbReference type="InterPro" id="IPR000391">
    <property type="entry name" value="Rng_hydr_dOase-bsu"/>
</dbReference>
<dbReference type="InterPro" id="IPR032710">
    <property type="entry name" value="NTF2-like_dom_sf"/>
</dbReference>
<evidence type="ECO:0000313" key="3">
    <source>
        <dbReference type="EMBL" id="GLR65683.1"/>
    </source>
</evidence>
<protein>
    <submittedName>
        <fullName evidence="3">Aromatic-ring-hydroxylating dioxygenase subunit beta</fullName>
    </submittedName>
</protein>
<evidence type="ECO:0000256" key="1">
    <source>
        <dbReference type="ARBA" id="ARBA00009570"/>
    </source>
</evidence>
<keyword evidence="4" id="KW-1185">Reference proteome</keyword>
<dbReference type="Pfam" id="PF00866">
    <property type="entry name" value="Ring_hydroxyl_B"/>
    <property type="match status" value="1"/>
</dbReference>
<evidence type="ECO:0000313" key="4">
    <source>
        <dbReference type="Proteomes" id="UP001156641"/>
    </source>
</evidence>
<dbReference type="GO" id="GO:0051213">
    <property type="term" value="F:dioxygenase activity"/>
    <property type="evidence" value="ECO:0007669"/>
    <property type="project" value="UniProtKB-KW"/>
</dbReference>
<dbReference type="RefSeq" id="WP_284256196.1">
    <property type="nucleotide sequence ID" value="NZ_BSOS01000006.1"/>
</dbReference>
<dbReference type="EMBL" id="BSOS01000006">
    <property type="protein sequence ID" value="GLR65683.1"/>
    <property type="molecule type" value="Genomic_DNA"/>
</dbReference>
<dbReference type="Gene3D" id="3.10.450.50">
    <property type="match status" value="1"/>
</dbReference>
<dbReference type="PANTHER" id="PTHR41534">
    <property type="entry name" value="BLR3401 PROTEIN"/>
    <property type="match status" value="1"/>
</dbReference>
<comment type="similarity">
    <text evidence="1">Belongs to the bacterial ring-hydroxylating dioxygenase beta subunit family.</text>
</comment>
<gene>
    <name evidence="3" type="ORF">GCM10010909_03610</name>
</gene>
<sequence length="164" mass="18628">MPSILTRTEAEDFLFHEAELLDDWRMPEWAALYTEGALYEVTSPASPDPVASNAANSLFLISDHIDRIRGRANRLMKKSAHAEFPRSKTRHLVTNVRIVGEEDGGTRLRANIAVYRTKEDTSTVFMGEAWYTIVNEGGTLKIHRKRIILDLNSLYNQGRLTIIL</sequence>
<organism evidence="3 4">
    <name type="scientific">Acidocella aquatica</name>
    <dbReference type="NCBI Taxonomy" id="1922313"/>
    <lineage>
        <taxon>Bacteria</taxon>
        <taxon>Pseudomonadati</taxon>
        <taxon>Pseudomonadota</taxon>
        <taxon>Alphaproteobacteria</taxon>
        <taxon>Acetobacterales</taxon>
        <taxon>Acidocellaceae</taxon>
        <taxon>Acidocella</taxon>
    </lineage>
</organism>
<dbReference type="PANTHER" id="PTHR41534:SF2">
    <property type="entry name" value="3-PHENYLPROPIONATE_CINNAMIC ACID DIOXYGENASE SUBUNIT BETA"/>
    <property type="match status" value="1"/>
</dbReference>
<name>A0ABQ6A2P7_9PROT</name>
<dbReference type="Proteomes" id="UP001156641">
    <property type="component" value="Unassembled WGS sequence"/>
</dbReference>
<comment type="caution">
    <text evidence="3">The sequence shown here is derived from an EMBL/GenBank/DDBJ whole genome shotgun (WGS) entry which is preliminary data.</text>
</comment>
<keyword evidence="3" id="KW-0223">Dioxygenase</keyword>
<keyword evidence="2" id="KW-0560">Oxidoreductase</keyword>
<accession>A0ABQ6A2P7</accession>
<reference evidence="4" key="1">
    <citation type="journal article" date="2019" name="Int. J. Syst. Evol. Microbiol.">
        <title>The Global Catalogue of Microorganisms (GCM) 10K type strain sequencing project: providing services to taxonomists for standard genome sequencing and annotation.</title>
        <authorList>
            <consortium name="The Broad Institute Genomics Platform"/>
            <consortium name="The Broad Institute Genome Sequencing Center for Infectious Disease"/>
            <person name="Wu L."/>
            <person name="Ma J."/>
        </authorList>
    </citation>
    <scope>NUCLEOTIDE SEQUENCE [LARGE SCALE GENOMIC DNA]</scope>
    <source>
        <strain evidence="4">NBRC 112502</strain>
    </source>
</reference>